<organism evidence="1 2">
    <name type="scientific">Nocardioides agri</name>
    <dbReference type="NCBI Taxonomy" id="2682843"/>
    <lineage>
        <taxon>Bacteria</taxon>
        <taxon>Bacillati</taxon>
        <taxon>Actinomycetota</taxon>
        <taxon>Actinomycetes</taxon>
        <taxon>Propionibacteriales</taxon>
        <taxon>Nocardioidaceae</taxon>
        <taxon>Nocardioides</taxon>
    </lineage>
</organism>
<comment type="caution">
    <text evidence="1">The sequence shown here is derived from an EMBL/GenBank/DDBJ whole genome shotgun (WGS) entry which is preliminary data.</text>
</comment>
<keyword evidence="2" id="KW-1185">Reference proteome</keyword>
<protein>
    <submittedName>
        <fullName evidence="1">Uncharacterized protein</fullName>
    </submittedName>
</protein>
<sequence>MTDMDTHREARRTWRSLTPAEKQLRLGALRRSQQQQLARDARALLLTRG</sequence>
<evidence type="ECO:0000313" key="1">
    <source>
        <dbReference type="EMBL" id="MVQ50772.1"/>
    </source>
</evidence>
<dbReference type="RefSeq" id="WP_157343916.1">
    <property type="nucleotide sequence ID" value="NZ_WSEK01000004.1"/>
</dbReference>
<reference evidence="1 2" key="1">
    <citation type="submission" date="2019-12" db="EMBL/GenBank/DDBJ databases">
        <authorList>
            <person name="Huq M.A."/>
        </authorList>
    </citation>
    <scope>NUCLEOTIDE SEQUENCE [LARGE SCALE GENOMIC DNA]</scope>
    <source>
        <strain evidence="1 2">MAH-18</strain>
    </source>
</reference>
<dbReference type="EMBL" id="WSEK01000004">
    <property type="protein sequence ID" value="MVQ50772.1"/>
    <property type="molecule type" value="Genomic_DNA"/>
</dbReference>
<gene>
    <name evidence="1" type="ORF">GON03_16425</name>
</gene>
<dbReference type="AlphaFoldDB" id="A0A6L6XVE5"/>
<evidence type="ECO:0000313" key="2">
    <source>
        <dbReference type="Proteomes" id="UP000473525"/>
    </source>
</evidence>
<dbReference type="Proteomes" id="UP000473525">
    <property type="component" value="Unassembled WGS sequence"/>
</dbReference>
<accession>A0A6L6XVE5</accession>
<name>A0A6L6XVE5_9ACTN</name>
<proteinExistence type="predicted"/>